<evidence type="ECO:0000313" key="10">
    <source>
        <dbReference type="Proteomes" id="UP001519460"/>
    </source>
</evidence>
<feature type="domain" description="Major facilitator superfamily (MFS) profile" evidence="8">
    <location>
        <begin position="337"/>
        <end position="539"/>
    </location>
</feature>
<feature type="transmembrane region" description="Helical" evidence="7">
    <location>
        <begin position="242"/>
        <end position="263"/>
    </location>
</feature>
<evidence type="ECO:0000256" key="6">
    <source>
        <dbReference type="SAM" id="MobiDB-lite"/>
    </source>
</evidence>
<feature type="region of interest" description="Disordered" evidence="6">
    <location>
        <begin position="1"/>
        <end position="20"/>
    </location>
</feature>
<feature type="transmembrane region" description="Helical" evidence="7">
    <location>
        <begin position="494"/>
        <end position="514"/>
    </location>
</feature>
<dbReference type="EMBL" id="JACVVK020000503">
    <property type="protein sequence ID" value="KAK7469811.1"/>
    <property type="molecule type" value="Genomic_DNA"/>
</dbReference>
<evidence type="ECO:0000256" key="3">
    <source>
        <dbReference type="ARBA" id="ARBA00022692"/>
    </source>
</evidence>
<dbReference type="PROSITE" id="PS50850">
    <property type="entry name" value="MFS"/>
    <property type="match status" value="1"/>
</dbReference>
<keyword evidence="3 7" id="KW-0812">Transmembrane</keyword>
<feature type="transmembrane region" description="Helical" evidence="7">
    <location>
        <begin position="153"/>
        <end position="180"/>
    </location>
</feature>
<dbReference type="SUPFAM" id="SSF103473">
    <property type="entry name" value="MFS general substrate transporter"/>
    <property type="match status" value="1"/>
</dbReference>
<evidence type="ECO:0000313" key="9">
    <source>
        <dbReference type="EMBL" id="KAK7469811.1"/>
    </source>
</evidence>
<dbReference type="InterPro" id="IPR036259">
    <property type="entry name" value="MFS_trans_sf"/>
</dbReference>
<dbReference type="Gene3D" id="1.20.1250.20">
    <property type="entry name" value="MFS general substrate transporter like domains"/>
    <property type="match status" value="2"/>
</dbReference>
<evidence type="ECO:0000256" key="4">
    <source>
        <dbReference type="ARBA" id="ARBA00022989"/>
    </source>
</evidence>
<dbReference type="InterPro" id="IPR052983">
    <property type="entry name" value="MFS_Riboflavin_Transporter"/>
</dbReference>
<keyword evidence="4 7" id="KW-1133">Transmembrane helix</keyword>
<feature type="transmembrane region" description="Helical" evidence="7">
    <location>
        <begin position="397"/>
        <end position="419"/>
    </location>
</feature>
<name>A0ABD0JCN4_9CAEN</name>
<dbReference type="Pfam" id="PF07690">
    <property type="entry name" value="MFS_1"/>
    <property type="match status" value="2"/>
</dbReference>
<dbReference type="PANTHER" id="PTHR43385:SF1">
    <property type="entry name" value="RIBOFLAVIN TRANSPORTER RIBJ"/>
    <property type="match status" value="1"/>
</dbReference>
<feature type="transmembrane region" description="Helical" evidence="7">
    <location>
        <begin position="101"/>
        <end position="121"/>
    </location>
</feature>
<keyword evidence="2" id="KW-0813">Transport</keyword>
<dbReference type="PANTHER" id="PTHR43385">
    <property type="entry name" value="RIBOFLAVIN TRANSPORTER RIBJ"/>
    <property type="match status" value="1"/>
</dbReference>
<dbReference type="Proteomes" id="UP001519460">
    <property type="component" value="Unassembled WGS sequence"/>
</dbReference>
<feature type="transmembrane region" description="Helical" evidence="7">
    <location>
        <begin position="128"/>
        <end position="147"/>
    </location>
</feature>
<feature type="transmembrane region" description="Helical" evidence="7">
    <location>
        <begin position="426"/>
        <end position="448"/>
    </location>
</feature>
<keyword evidence="5 7" id="KW-0472">Membrane</keyword>
<feature type="transmembrane region" description="Helical" evidence="7">
    <location>
        <begin position="371"/>
        <end position="391"/>
    </location>
</feature>
<evidence type="ECO:0000256" key="2">
    <source>
        <dbReference type="ARBA" id="ARBA00022448"/>
    </source>
</evidence>
<feature type="transmembrane region" description="Helical" evidence="7">
    <location>
        <begin position="460"/>
        <end position="482"/>
    </location>
</feature>
<reference evidence="9 10" key="1">
    <citation type="journal article" date="2023" name="Sci. Data">
        <title>Genome assembly of the Korean intertidal mud-creeper Batillaria attramentaria.</title>
        <authorList>
            <person name="Patra A.K."/>
            <person name="Ho P.T."/>
            <person name="Jun S."/>
            <person name="Lee S.J."/>
            <person name="Kim Y."/>
            <person name="Won Y.J."/>
        </authorList>
    </citation>
    <scope>NUCLEOTIDE SEQUENCE [LARGE SCALE GENOMIC DNA]</scope>
    <source>
        <strain evidence="9">Wonlab-2016</strain>
    </source>
</reference>
<gene>
    <name evidence="9" type="ORF">BaRGS_00036188</name>
</gene>
<evidence type="ECO:0000256" key="7">
    <source>
        <dbReference type="SAM" id="Phobius"/>
    </source>
</evidence>
<sequence length="539" mass="59288">MAKKYRGDAATTSGSALQGQTDDAVLEPSQIILEEAPSKEDESICFPRKLPPARVMVTLGACAVAEFTLGVNYTTGNMLPYLTSYIRNSTAATSLDYSQSVWIGISNWMTMAATMSFFGLLERRIPHRVYLFIGLVLNSIAFFGSFWAVKYSFALTVIVYGVVQGAAQAIMWPGCVNLALRWFPNRKGLVGGVTMGGYGGGAFAWNQIITTWINPHNLQPDLAVGEDLYFTQREVLDRVPSCFVLLGGILSAIQLVCICLFSYPPPATKNLDTGLRVVAEEGWGPDTKNTGTDSPTVQYAGQSTSLTVSDPPELGEREQIPVDGPNYKPVDILKTRIIWTLWFFNFATDIAFSFITGFYKAWGQTFIHNDRLLALVGSVAPIFNAVCRPVWGLMADRFGFLRCLLLAQTLLTLTSATFITCQYGGAAMFFVWVCMMYYCIGGLYALQYPLLFAIYGSKSFTFSVGFTTSTGVFSTMISVFIASAAKDVFGWNGVFMVGAGCVFLGLLFNFSLFLDCGYPIPARMKKELLDRRTKTARNE</sequence>
<evidence type="ECO:0000256" key="5">
    <source>
        <dbReference type="ARBA" id="ARBA00023136"/>
    </source>
</evidence>
<dbReference type="InterPro" id="IPR011701">
    <property type="entry name" value="MFS"/>
</dbReference>
<keyword evidence="10" id="KW-1185">Reference proteome</keyword>
<comment type="subcellular location">
    <subcellularLocation>
        <location evidence="1">Membrane</location>
        <topology evidence="1">Multi-pass membrane protein</topology>
    </subcellularLocation>
</comment>
<feature type="transmembrane region" description="Helical" evidence="7">
    <location>
        <begin position="55"/>
        <end position="75"/>
    </location>
</feature>
<dbReference type="InterPro" id="IPR020846">
    <property type="entry name" value="MFS_dom"/>
</dbReference>
<proteinExistence type="predicted"/>
<feature type="transmembrane region" description="Helical" evidence="7">
    <location>
        <begin position="337"/>
        <end position="359"/>
    </location>
</feature>
<dbReference type="GO" id="GO:0016020">
    <property type="term" value="C:membrane"/>
    <property type="evidence" value="ECO:0007669"/>
    <property type="project" value="UniProtKB-SubCell"/>
</dbReference>
<dbReference type="AlphaFoldDB" id="A0ABD0JCN4"/>
<feature type="compositionally biased region" description="Polar residues" evidence="6">
    <location>
        <begin position="10"/>
        <end position="20"/>
    </location>
</feature>
<comment type="caution">
    <text evidence="9">The sequence shown here is derived from an EMBL/GenBank/DDBJ whole genome shotgun (WGS) entry which is preliminary data.</text>
</comment>
<organism evidence="9 10">
    <name type="scientific">Batillaria attramentaria</name>
    <dbReference type="NCBI Taxonomy" id="370345"/>
    <lineage>
        <taxon>Eukaryota</taxon>
        <taxon>Metazoa</taxon>
        <taxon>Spiralia</taxon>
        <taxon>Lophotrochozoa</taxon>
        <taxon>Mollusca</taxon>
        <taxon>Gastropoda</taxon>
        <taxon>Caenogastropoda</taxon>
        <taxon>Sorbeoconcha</taxon>
        <taxon>Cerithioidea</taxon>
        <taxon>Batillariidae</taxon>
        <taxon>Batillaria</taxon>
    </lineage>
</organism>
<evidence type="ECO:0000259" key="8">
    <source>
        <dbReference type="PROSITE" id="PS50850"/>
    </source>
</evidence>
<evidence type="ECO:0000256" key="1">
    <source>
        <dbReference type="ARBA" id="ARBA00004141"/>
    </source>
</evidence>
<protein>
    <recommendedName>
        <fullName evidence="8">Major facilitator superfamily (MFS) profile domain-containing protein</fullName>
    </recommendedName>
</protein>
<accession>A0ABD0JCN4</accession>